<dbReference type="OrthoDB" id="426718at2759"/>
<evidence type="ECO:0000256" key="1">
    <source>
        <dbReference type="SAM" id="Phobius"/>
    </source>
</evidence>
<evidence type="ECO:0000313" key="2">
    <source>
        <dbReference type="EMBL" id="CAF1086216.1"/>
    </source>
</evidence>
<dbReference type="Pfam" id="PF11913">
    <property type="entry name" value="DUF3431"/>
    <property type="match status" value="1"/>
</dbReference>
<keyword evidence="1" id="KW-0472">Membrane</keyword>
<keyword evidence="1" id="KW-0812">Transmembrane</keyword>
<dbReference type="AlphaFoldDB" id="A0A815E9Y1"/>
<evidence type="ECO:0000313" key="5">
    <source>
        <dbReference type="Proteomes" id="UP000663852"/>
    </source>
</evidence>
<keyword evidence="1" id="KW-1133">Transmembrane helix</keyword>
<dbReference type="PANTHER" id="PTHR37490">
    <property type="entry name" value="EXPRESSED PROTEIN"/>
    <property type="match status" value="1"/>
</dbReference>
<dbReference type="PANTHER" id="PTHR37490:SF2">
    <property type="match status" value="1"/>
</dbReference>
<accession>A0A815E9Y1</accession>
<comment type="caution">
    <text evidence="3">The sequence shown here is derived from an EMBL/GenBank/DDBJ whole genome shotgun (WGS) entry which is preliminary data.</text>
</comment>
<dbReference type="EMBL" id="CAJNOJ010000223">
    <property type="protein sequence ID" value="CAF1309670.1"/>
    <property type="molecule type" value="Genomic_DNA"/>
</dbReference>
<feature type="transmembrane region" description="Helical" evidence="1">
    <location>
        <begin position="111"/>
        <end position="129"/>
    </location>
</feature>
<sequence length="433" mass="49472">MIEIEAGGRKAQCQAGLTGAIAWASVAPCLAAEPFGRSVCITPQLMYKLGQAASEFCNNQNHGKQKCVGNEGFIACVYNKWTVQQLCGVGTRCQSHPASNRHVICGCKIKYFIFVILFFGVSMIVFINLQTSKDIVCNFFLRTISNTNHSQWRKNRLVIVPAVHNEIDWHKPTTWPQWLRNGLDLFNSSLSRSYDVYLYQRLDPYSKSPFNWPYCKNVHEEAGVYLKFIYDFYYDLPDKMLFVHAKPQQHSLYPIEAAQCIRNDVYYASVNNIWFGKRPWIAANPDPIDNITLMYKCAKRILSFFGIDGEAQLNPTDLKQKDMSIYSTMCCAQFYVRKERIHHYTYGQWSAAYNASLEPYCTSPLDRERPGLPGVKSFGSSFEFLWHIILGLEAPDMPEPRAKTTSDLCHLFRSSCFGTLCNAMVNGIRRSST</sequence>
<dbReference type="Proteomes" id="UP000663852">
    <property type="component" value="Unassembled WGS sequence"/>
</dbReference>
<keyword evidence="4" id="KW-1185">Reference proteome</keyword>
<dbReference type="Proteomes" id="UP000663828">
    <property type="component" value="Unassembled WGS sequence"/>
</dbReference>
<name>A0A815E9Y1_ADIRI</name>
<gene>
    <name evidence="3" type="ORF">EDS130_LOCUS31068</name>
    <name evidence="2" type="ORF">XAT740_LOCUS17588</name>
</gene>
<evidence type="ECO:0000313" key="3">
    <source>
        <dbReference type="EMBL" id="CAF1309670.1"/>
    </source>
</evidence>
<protein>
    <submittedName>
        <fullName evidence="3">Uncharacterized protein</fullName>
    </submittedName>
</protein>
<evidence type="ECO:0000313" key="4">
    <source>
        <dbReference type="Proteomes" id="UP000663828"/>
    </source>
</evidence>
<proteinExistence type="predicted"/>
<dbReference type="EMBL" id="CAJNOR010001151">
    <property type="protein sequence ID" value="CAF1086216.1"/>
    <property type="molecule type" value="Genomic_DNA"/>
</dbReference>
<dbReference type="InterPro" id="IPR021838">
    <property type="entry name" value="DUF3431"/>
</dbReference>
<reference evidence="3" key="1">
    <citation type="submission" date="2021-02" db="EMBL/GenBank/DDBJ databases">
        <authorList>
            <person name="Nowell W R."/>
        </authorList>
    </citation>
    <scope>NUCLEOTIDE SEQUENCE</scope>
</reference>
<organism evidence="3 5">
    <name type="scientific">Adineta ricciae</name>
    <name type="common">Rotifer</name>
    <dbReference type="NCBI Taxonomy" id="249248"/>
    <lineage>
        <taxon>Eukaryota</taxon>
        <taxon>Metazoa</taxon>
        <taxon>Spiralia</taxon>
        <taxon>Gnathifera</taxon>
        <taxon>Rotifera</taxon>
        <taxon>Eurotatoria</taxon>
        <taxon>Bdelloidea</taxon>
        <taxon>Adinetida</taxon>
        <taxon>Adinetidae</taxon>
        <taxon>Adineta</taxon>
    </lineage>
</organism>